<evidence type="ECO:0000256" key="1">
    <source>
        <dbReference type="ARBA" id="ARBA00006270"/>
    </source>
</evidence>
<dbReference type="OMA" id="FCKEGGF"/>
<dbReference type="FunFam" id="3.40.50.300:FF:000222">
    <property type="entry name" value="RAB32, member RAS oncogene family"/>
    <property type="match status" value="1"/>
</dbReference>
<dbReference type="GO" id="GO:0016020">
    <property type="term" value="C:membrane"/>
    <property type="evidence" value="ECO:0007669"/>
    <property type="project" value="UniProtKB-SubCell"/>
</dbReference>
<dbReference type="EMBL" id="JAPWDV010000001">
    <property type="protein sequence ID" value="KAJ6225478.1"/>
    <property type="molecule type" value="Genomic_DNA"/>
</dbReference>
<sequence>MSNQASTSTSGIKTKQTISNNQTWPNNSSKANVSSSSKGARNLVSPIIPDIREYLFKLLVIGELGTGKTSFVKRYIGVDFALKVLNWDENTLIRAQLWDIAGQERFGNMTRVYYKEAVGAFLVFDVNSPQTFNAVLKWKHDLDMKVCLADGNPIPCLLLANKCDSPKEGSAASPEVLDKFVKENNFCGWFYTSAKENINVEEAAKFLVDFAKTKTFRDGGHAGKQRYHKS</sequence>
<evidence type="ECO:0000256" key="4">
    <source>
        <dbReference type="ARBA" id="ARBA00023288"/>
    </source>
</evidence>
<evidence type="ECO:0000256" key="3">
    <source>
        <dbReference type="ARBA" id="ARBA00023134"/>
    </source>
</evidence>
<feature type="compositionally biased region" description="Low complexity" evidence="7">
    <location>
        <begin position="26"/>
        <end position="37"/>
    </location>
</feature>
<keyword evidence="6" id="KW-0472">Membrane</keyword>
<keyword evidence="4 6" id="KW-0449">Lipoprotein</keyword>
<dbReference type="Gene3D" id="3.40.50.300">
    <property type="entry name" value="P-loop containing nucleotide triphosphate hydrolases"/>
    <property type="match status" value="1"/>
</dbReference>
<dbReference type="PANTHER" id="PTHR47981">
    <property type="entry name" value="RAB FAMILY"/>
    <property type="match status" value="1"/>
</dbReference>
<protein>
    <recommendedName>
        <fullName evidence="6">Ras-related protein Rab</fullName>
    </recommendedName>
</protein>
<dbReference type="SMART" id="SM00175">
    <property type="entry name" value="RAB"/>
    <property type="match status" value="1"/>
</dbReference>
<dbReference type="GO" id="GO:0090385">
    <property type="term" value="P:phagosome-lysosome fusion"/>
    <property type="evidence" value="ECO:0007669"/>
    <property type="project" value="TreeGrafter"/>
</dbReference>
<dbReference type="GO" id="GO:0008333">
    <property type="term" value="P:endosome to lysosome transport"/>
    <property type="evidence" value="ECO:0007669"/>
    <property type="project" value="TreeGrafter"/>
</dbReference>
<reference evidence="8" key="1">
    <citation type="submission" date="2022-12" db="EMBL/GenBank/DDBJ databases">
        <title>Genome assemblies of Blomia tropicalis.</title>
        <authorList>
            <person name="Cui Y."/>
        </authorList>
    </citation>
    <scope>NUCLEOTIDE SEQUENCE</scope>
    <source>
        <tissue evidence="8">Adult mites</tissue>
    </source>
</reference>
<accession>A0A9Q0MHZ4</accession>
<evidence type="ECO:0000256" key="7">
    <source>
        <dbReference type="SAM" id="MobiDB-lite"/>
    </source>
</evidence>
<dbReference type="SMART" id="SM00173">
    <property type="entry name" value="RAS"/>
    <property type="match status" value="1"/>
</dbReference>
<comment type="similarity">
    <text evidence="1 6">Belongs to the small GTPase superfamily. Rab family.</text>
</comment>
<evidence type="ECO:0000256" key="5">
    <source>
        <dbReference type="ARBA" id="ARBA00023289"/>
    </source>
</evidence>
<comment type="caution">
    <text evidence="8">The sequence shown here is derived from an EMBL/GenBank/DDBJ whole genome shotgun (WGS) entry which is preliminary data.</text>
</comment>
<dbReference type="GO" id="GO:0003924">
    <property type="term" value="F:GTPase activity"/>
    <property type="evidence" value="ECO:0007669"/>
    <property type="project" value="UniProtKB-UniRule"/>
</dbReference>
<evidence type="ECO:0000313" key="9">
    <source>
        <dbReference type="Proteomes" id="UP001142055"/>
    </source>
</evidence>
<feature type="compositionally biased region" description="Polar residues" evidence="7">
    <location>
        <begin position="1"/>
        <end position="25"/>
    </location>
</feature>
<evidence type="ECO:0000256" key="6">
    <source>
        <dbReference type="RuleBase" id="RU367128"/>
    </source>
</evidence>
<dbReference type="CDD" id="cd04107">
    <property type="entry name" value="Rab32_Rab38"/>
    <property type="match status" value="1"/>
</dbReference>
<evidence type="ECO:0000313" key="8">
    <source>
        <dbReference type="EMBL" id="KAJ6225478.1"/>
    </source>
</evidence>
<dbReference type="GO" id="GO:0005770">
    <property type="term" value="C:late endosome"/>
    <property type="evidence" value="ECO:0007669"/>
    <property type="project" value="TreeGrafter"/>
</dbReference>
<keyword evidence="5 6" id="KW-0636">Prenylation</keyword>
<keyword evidence="2 6" id="KW-0547">Nucleotide-binding</keyword>
<dbReference type="Pfam" id="PF00071">
    <property type="entry name" value="Ras"/>
    <property type="match status" value="1"/>
</dbReference>
<dbReference type="PANTHER" id="PTHR47981:SF39">
    <property type="entry name" value="RAS-RELATED PROTEIN RAB"/>
    <property type="match status" value="1"/>
</dbReference>
<dbReference type="PRINTS" id="PR00449">
    <property type="entry name" value="RASTRNSFRMNG"/>
</dbReference>
<dbReference type="InterPro" id="IPR005225">
    <property type="entry name" value="Small_GTP-bd"/>
</dbReference>
<organism evidence="8 9">
    <name type="scientific">Blomia tropicalis</name>
    <name type="common">Mite</name>
    <dbReference type="NCBI Taxonomy" id="40697"/>
    <lineage>
        <taxon>Eukaryota</taxon>
        <taxon>Metazoa</taxon>
        <taxon>Ecdysozoa</taxon>
        <taxon>Arthropoda</taxon>
        <taxon>Chelicerata</taxon>
        <taxon>Arachnida</taxon>
        <taxon>Acari</taxon>
        <taxon>Acariformes</taxon>
        <taxon>Sarcoptiformes</taxon>
        <taxon>Astigmata</taxon>
        <taxon>Glycyphagoidea</taxon>
        <taxon>Echimyopodidae</taxon>
        <taxon>Blomia</taxon>
    </lineage>
</organism>
<dbReference type="InterPro" id="IPR027417">
    <property type="entry name" value="P-loop_NTPase"/>
</dbReference>
<dbReference type="InterPro" id="IPR030697">
    <property type="entry name" value="Rab29/Rab38/Rab32"/>
</dbReference>
<dbReference type="SMART" id="SM00176">
    <property type="entry name" value="RAN"/>
    <property type="match status" value="1"/>
</dbReference>
<name>A0A9Q0MHZ4_BLOTA</name>
<dbReference type="GO" id="GO:0005764">
    <property type="term" value="C:lysosome"/>
    <property type="evidence" value="ECO:0007669"/>
    <property type="project" value="TreeGrafter"/>
</dbReference>
<dbReference type="GO" id="GO:0005525">
    <property type="term" value="F:GTP binding"/>
    <property type="evidence" value="ECO:0007669"/>
    <property type="project" value="UniProtKB-UniRule"/>
</dbReference>
<keyword evidence="9" id="KW-1185">Reference proteome</keyword>
<dbReference type="Proteomes" id="UP001142055">
    <property type="component" value="Chromosome 1"/>
</dbReference>
<feature type="region of interest" description="Disordered" evidence="7">
    <location>
        <begin position="1"/>
        <end position="37"/>
    </location>
</feature>
<dbReference type="GO" id="GO:0045335">
    <property type="term" value="C:phagocytic vesicle"/>
    <property type="evidence" value="ECO:0007669"/>
    <property type="project" value="TreeGrafter"/>
</dbReference>
<dbReference type="PROSITE" id="PS51419">
    <property type="entry name" value="RAB"/>
    <property type="match status" value="1"/>
</dbReference>
<dbReference type="SMART" id="SM00174">
    <property type="entry name" value="RHO"/>
    <property type="match status" value="1"/>
</dbReference>
<gene>
    <name evidence="8" type="ORF">RDWZM_004023</name>
</gene>
<dbReference type="InterPro" id="IPR001806">
    <property type="entry name" value="Small_GTPase"/>
</dbReference>
<evidence type="ECO:0000256" key="2">
    <source>
        <dbReference type="ARBA" id="ARBA00022741"/>
    </source>
</evidence>
<comment type="subcellular location">
    <subcellularLocation>
        <location evidence="6">Membrane</location>
        <topology evidence="6">Lipid-anchor</topology>
    </subcellularLocation>
</comment>
<dbReference type="AlphaFoldDB" id="A0A9Q0MHZ4"/>
<keyword evidence="3 6" id="KW-0342">GTP-binding</keyword>
<comment type="function">
    <text evidence="6">The small GTPases Rab are key regulators in vesicle trafficking.</text>
</comment>
<proteinExistence type="inferred from homology"/>
<dbReference type="NCBIfam" id="TIGR00231">
    <property type="entry name" value="small_GTP"/>
    <property type="match status" value="1"/>
</dbReference>
<dbReference type="GO" id="GO:0005802">
    <property type="term" value="C:trans-Golgi network"/>
    <property type="evidence" value="ECO:0007669"/>
    <property type="project" value="UniProtKB-UniRule"/>
</dbReference>
<dbReference type="SUPFAM" id="SSF52540">
    <property type="entry name" value="P-loop containing nucleoside triphosphate hydrolases"/>
    <property type="match status" value="1"/>
</dbReference>